<dbReference type="GO" id="GO:0008137">
    <property type="term" value="F:NADH dehydrogenase (ubiquinone) activity"/>
    <property type="evidence" value="ECO:0007669"/>
    <property type="project" value="UniProtKB-EC"/>
</dbReference>
<evidence type="ECO:0000256" key="17">
    <source>
        <dbReference type="ARBA" id="ARBA00031028"/>
    </source>
</evidence>
<evidence type="ECO:0000256" key="9">
    <source>
        <dbReference type="ARBA" id="ARBA00022792"/>
    </source>
</evidence>
<feature type="transmembrane region" description="Helical" evidence="19">
    <location>
        <begin position="265"/>
        <end position="283"/>
    </location>
</feature>
<reference evidence="21" key="2">
    <citation type="journal article" date="2007" name="Gene">
        <title>Three divergent mitochondrial genomes from California populations of the copepod Tigriopus californicus.</title>
        <authorList>
            <person name="Burton R.S."/>
            <person name="Byrne R.J."/>
            <person name="Rawson P.D."/>
        </authorList>
    </citation>
    <scope>NUCLEOTIDE SEQUENCE</scope>
    <source>
        <strain evidence="21">AB81</strain>
    </source>
</reference>
<keyword evidence="10" id="KW-1278">Translocase</keyword>
<keyword evidence="12 19" id="KW-1133">Transmembrane helix</keyword>
<comment type="subcellular location">
    <subcellularLocation>
        <location evidence="2">Mitochondrion inner membrane</location>
        <topology evidence="2">Multi-pass membrane protein</topology>
    </subcellularLocation>
</comment>
<dbReference type="PANTHER" id="PTHR46552:SF1">
    <property type="entry name" value="NADH-UBIQUINONE OXIDOREDUCTASE CHAIN 2"/>
    <property type="match status" value="1"/>
</dbReference>
<gene>
    <name evidence="21" type="primary">nad2</name>
</gene>
<keyword evidence="16 19" id="KW-0472">Membrane</keyword>
<protein>
    <recommendedName>
        <fullName evidence="5">NADH-ubiquinone oxidoreductase chain 2</fullName>
        <ecNumber evidence="4">7.1.1.2</ecNumber>
    </recommendedName>
    <alternativeName>
        <fullName evidence="17">NADH dehydrogenase subunit 2</fullName>
    </alternativeName>
</protein>
<evidence type="ECO:0000256" key="13">
    <source>
        <dbReference type="ARBA" id="ARBA00023027"/>
    </source>
</evidence>
<feature type="transmembrane region" description="Helical" evidence="19">
    <location>
        <begin position="191"/>
        <end position="211"/>
    </location>
</feature>
<evidence type="ECO:0000256" key="16">
    <source>
        <dbReference type="ARBA" id="ARBA00023136"/>
    </source>
</evidence>
<organism evidence="21">
    <name type="scientific">Tigriopus californicus</name>
    <name type="common">Marine copepod</name>
    <dbReference type="NCBI Taxonomy" id="6832"/>
    <lineage>
        <taxon>Eukaryota</taxon>
        <taxon>Metazoa</taxon>
        <taxon>Ecdysozoa</taxon>
        <taxon>Arthropoda</taxon>
        <taxon>Crustacea</taxon>
        <taxon>Multicrustacea</taxon>
        <taxon>Hexanauplia</taxon>
        <taxon>Copepoda</taxon>
        <taxon>Harpacticoida</taxon>
        <taxon>Harpacticidae</taxon>
        <taxon>Tigriopus</taxon>
    </lineage>
</organism>
<evidence type="ECO:0000256" key="10">
    <source>
        <dbReference type="ARBA" id="ARBA00022967"/>
    </source>
</evidence>
<evidence type="ECO:0000256" key="4">
    <source>
        <dbReference type="ARBA" id="ARBA00012944"/>
    </source>
</evidence>
<evidence type="ECO:0000256" key="19">
    <source>
        <dbReference type="SAM" id="Phobius"/>
    </source>
</evidence>
<evidence type="ECO:0000259" key="20">
    <source>
        <dbReference type="Pfam" id="PF00361"/>
    </source>
</evidence>
<feature type="transmembrane region" description="Helical" evidence="19">
    <location>
        <begin position="84"/>
        <end position="106"/>
    </location>
</feature>
<feature type="transmembrane region" description="Helical" evidence="19">
    <location>
        <begin position="59"/>
        <end position="78"/>
    </location>
</feature>
<reference evidence="21" key="1">
    <citation type="submission" date="2006-08" db="EMBL/GenBank/DDBJ databases">
        <authorList>
            <person name="Burton R."/>
            <person name="Byrne R."/>
            <person name="Rawson P."/>
        </authorList>
    </citation>
    <scope>NUCLEOTIDE SEQUENCE</scope>
    <source>
        <strain evidence="21">AB81</strain>
    </source>
</reference>
<keyword evidence="13" id="KW-0520">NAD</keyword>
<comment type="similarity">
    <text evidence="3">Belongs to the complex I subunit 2 family.</text>
</comment>
<keyword evidence="14" id="KW-0830">Ubiquinone</keyword>
<accession>A2T584</accession>
<geneLocation type="mitochondrion" evidence="21"/>
<dbReference type="EMBL" id="DQ917373">
    <property type="protein sequence ID" value="ABK79910.1"/>
    <property type="molecule type" value="Genomic_DNA"/>
</dbReference>
<keyword evidence="7" id="KW-0679">Respiratory chain</keyword>
<evidence type="ECO:0000256" key="5">
    <source>
        <dbReference type="ARBA" id="ARBA00021008"/>
    </source>
</evidence>
<keyword evidence="11" id="KW-0249">Electron transport</keyword>
<evidence type="ECO:0000256" key="3">
    <source>
        <dbReference type="ARBA" id="ARBA00007012"/>
    </source>
</evidence>
<evidence type="ECO:0000256" key="7">
    <source>
        <dbReference type="ARBA" id="ARBA00022660"/>
    </source>
</evidence>
<evidence type="ECO:0000256" key="2">
    <source>
        <dbReference type="ARBA" id="ARBA00004448"/>
    </source>
</evidence>
<evidence type="ECO:0000256" key="1">
    <source>
        <dbReference type="ARBA" id="ARBA00003257"/>
    </source>
</evidence>
<feature type="transmembrane region" description="Helical" evidence="19">
    <location>
        <begin position="139"/>
        <end position="164"/>
    </location>
</feature>
<evidence type="ECO:0000256" key="6">
    <source>
        <dbReference type="ARBA" id="ARBA00022448"/>
    </source>
</evidence>
<comment type="function">
    <text evidence="1">Core subunit of the mitochondrial membrane respiratory chain NADH dehydrogenase (Complex I) that is believed to belong to the minimal assembly required for catalysis. Complex I functions in the transfer of electrons from NADH to the respiratory chain. The immediate electron acceptor for the enzyme is believed to be ubiquinone.</text>
</comment>
<keyword evidence="8 19" id="KW-0812">Transmembrane</keyword>
<keyword evidence="9" id="KW-0999">Mitochondrion inner membrane</keyword>
<dbReference type="InterPro" id="IPR001750">
    <property type="entry name" value="ND/Mrp_TM"/>
</dbReference>
<dbReference type="GO" id="GO:0006120">
    <property type="term" value="P:mitochondrial electron transport, NADH to ubiquinone"/>
    <property type="evidence" value="ECO:0007669"/>
    <property type="project" value="TreeGrafter"/>
</dbReference>
<feature type="transmembrane region" description="Helical" evidence="19">
    <location>
        <begin position="231"/>
        <end position="253"/>
    </location>
</feature>
<dbReference type="EC" id="7.1.1.2" evidence="4"/>
<evidence type="ECO:0000256" key="12">
    <source>
        <dbReference type="ARBA" id="ARBA00022989"/>
    </source>
</evidence>
<proteinExistence type="inferred from homology"/>
<dbReference type="InterPro" id="IPR050175">
    <property type="entry name" value="Complex_I_Subunit_2"/>
</dbReference>
<evidence type="ECO:0000256" key="14">
    <source>
        <dbReference type="ARBA" id="ARBA00023075"/>
    </source>
</evidence>
<dbReference type="Pfam" id="PF00361">
    <property type="entry name" value="Proton_antipo_M"/>
    <property type="match status" value="1"/>
</dbReference>
<keyword evidence="6" id="KW-0813">Transport</keyword>
<evidence type="ECO:0000313" key="21">
    <source>
        <dbReference type="EMBL" id="ABK79910.1"/>
    </source>
</evidence>
<dbReference type="PANTHER" id="PTHR46552">
    <property type="entry name" value="NADH-UBIQUINONE OXIDOREDUCTASE CHAIN 2"/>
    <property type="match status" value="1"/>
</dbReference>
<feature type="domain" description="NADH:quinone oxidoreductase/Mrp antiporter transmembrane" evidence="20">
    <location>
        <begin position="77"/>
        <end position="274"/>
    </location>
</feature>
<dbReference type="AlphaFoldDB" id="A2T584"/>
<evidence type="ECO:0000256" key="11">
    <source>
        <dbReference type="ARBA" id="ARBA00022982"/>
    </source>
</evidence>
<name>A2T584_TIGCA</name>
<keyword evidence="15 21" id="KW-0496">Mitochondrion</keyword>
<evidence type="ECO:0000256" key="8">
    <source>
        <dbReference type="ARBA" id="ARBA00022692"/>
    </source>
</evidence>
<evidence type="ECO:0000256" key="18">
    <source>
        <dbReference type="ARBA" id="ARBA00049551"/>
    </source>
</evidence>
<dbReference type="GO" id="GO:0005743">
    <property type="term" value="C:mitochondrial inner membrane"/>
    <property type="evidence" value="ECO:0007669"/>
    <property type="project" value="UniProtKB-SubCell"/>
</dbReference>
<feature type="transmembrane region" description="Helical" evidence="19">
    <location>
        <begin position="303"/>
        <end position="321"/>
    </location>
</feature>
<comment type="catalytic activity">
    <reaction evidence="18">
        <text>a ubiquinone + NADH + 5 H(+)(in) = a ubiquinol + NAD(+) + 4 H(+)(out)</text>
        <dbReference type="Rhea" id="RHEA:29091"/>
        <dbReference type="Rhea" id="RHEA-COMP:9565"/>
        <dbReference type="Rhea" id="RHEA-COMP:9566"/>
        <dbReference type="ChEBI" id="CHEBI:15378"/>
        <dbReference type="ChEBI" id="CHEBI:16389"/>
        <dbReference type="ChEBI" id="CHEBI:17976"/>
        <dbReference type="ChEBI" id="CHEBI:57540"/>
        <dbReference type="ChEBI" id="CHEBI:57945"/>
        <dbReference type="EC" id="7.1.1.2"/>
    </reaction>
</comment>
<sequence>MMKNFISFMGVGLLFLGLLGGLSGVDLFQYWIFLELNLAGFVVYACMEDLYKLKGGVFEYFLIQSFYSAFALMVFLHFPLMYRVSYWVLVCTLMAKLGVAPFHSWLISLFPQFSWECILMLSVTQKVLPLYGISVLRSFLGSTMIILISILVILSVLVSVSFSFGERMLGKVLGFSSLFNQGWLLSSTRDLGLLMFFLTLYGVSLSVFIWWSKSNNLKVTSTSGSSGSSGLALGLFLGLASVAGLPPFGLFFCKAHVLGLLLSEEFFVGIFLALSSVSMLLIYSRIFMSEILGGWKVGSHSGSGTGLGAMVLMLVFSCFMFI</sequence>
<evidence type="ECO:0000256" key="15">
    <source>
        <dbReference type="ARBA" id="ARBA00023128"/>
    </source>
</evidence>